<dbReference type="Pfam" id="PF01412">
    <property type="entry name" value="ArfGap"/>
    <property type="match status" value="1"/>
</dbReference>
<keyword evidence="1" id="KW-0479">Metal-binding</keyword>
<gene>
    <name evidence="3" type="ORF">BCR33DRAFT_654757</name>
</gene>
<dbReference type="InterPro" id="IPR001164">
    <property type="entry name" value="ArfGAP_dom"/>
</dbReference>
<dbReference type="GO" id="GO:0005737">
    <property type="term" value="C:cytoplasm"/>
    <property type="evidence" value="ECO:0007669"/>
    <property type="project" value="TreeGrafter"/>
</dbReference>
<protein>
    <submittedName>
        <fullName evidence="3">Arf GTPase activating protein</fullName>
    </submittedName>
</protein>
<dbReference type="EMBL" id="MCGO01000001">
    <property type="protein sequence ID" value="ORY53825.1"/>
    <property type="molecule type" value="Genomic_DNA"/>
</dbReference>
<evidence type="ECO:0000313" key="3">
    <source>
        <dbReference type="EMBL" id="ORY53825.1"/>
    </source>
</evidence>
<proteinExistence type="predicted"/>
<evidence type="ECO:0000256" key="1">
    <source>
        <dbReference type="PROSITE-ProRule" id="PRU00288"/>
    </source>
</evidence>
<accession>A0A1Y2D5H5</accession>
<dbReference type="OrthoDB" id="10266696at2759"/>
<dbReference type="InterPro" id="IPR038508">
    <property type="entry name" value="ArfGAP_dom_sf"/>
</dbReference>
<dbReference type="GO" id="GO:0005096">
    <property type="term" value="F:GTPase activator activity"/>
    <property type="evidence" value="ECO:0007669"/>
    <property type="project" value="InterPro"/>
</dbReference>
<dbReference type="SUPFAM" id="SSF57863">
    <property type="entry name" value="ArfGap/RecO-like zinc finger"/>
    <property type="match status" value="1"/>
</dbReference>
<sequence>MSHAAERNRKRLDALREIPENTRCADCNDNKPKMASVSFGVFLCFRCAQLHTKLGDGISGVKNTKHDAWTDKEVDVMKEWGNRRANNV</sequence>
<evidence type="ECO:0000313" key="4">
    <source>
        <dbReference type="Proteomes" id="UP000193642"/>
    </source>
</evidence>
<dbReference type="InterPro" id="IPR051718">
    <property type="entry name" value="ARF_GTPase-activating"/>
</dbReference>
<dbReference type="Gene3D" id="1.10.220.150">
    <property type="entry name" value="Arf GTPase activating protein"/>
    <property type="match status" value="1"/>
</dbReference>
<dbReference type="PANTHER" id="PTHR45705">
    <property type="entry name" value="FI20236P1"/>
    <property type="match status" value="1"/>
</dbReference>
<comment type="caution">
    <text evidence="3">The sequence shown here is derived from an EMBL/GenBank/DDBJ whole genome shotgun (WGS) entry which is preliminary data.</text>
</comment>
<dbReference type="PANTHER" id="PTHR45705:SF1">
    <property type="entry name" value="FI20236P1"/>
    <property type="match status" value="1"/>
</dbReference>
<feature type="non-terminal residue" evidence="3">
    <location>
        <position position="88"/>
    </location>
</feature>
<name>A0A1Y2D5H5_9FUNG</name>
<organism evidence="3 4">
    <name type="scientific">Rhizoclosmatium globosum</name>
    <dbReference type="NCBI Taxonomy" id="329046"/>
    <lineage>
        <taxon>Eukaryota</taxon>
        <taxon>Fungi</taxon>
        <taxon>Fungi incertae sedis</taxon>
        <taxon>Chytridiomycota</taxon>
        <taxon>Chytridiomycota incertae sedis</taxon>
        <taxon>Chytridiomycetes</taxon>
        <taxon>Chytridiales</taxon>
        <taxon>Chytriomycetaceae</taxon>
        <taxon>Rhizoclosmatium</taxon>
    </lineage>
</organism>
<dbReference type="GO" id="GO:0008270">
    <property type="term" value="F:zinc ion binding"/>
    <property type="evidence" value="ECO:0007669"/>
    <property type="project" value="UniProtKB-KW"/>
</dbReference>
<evidence type="ECO:0000259" key="2">
    <source>
        <dbReference type="PROSITE" id="PS50115"/>
    </source>
</evidence>
<dbReference type="InterPro" id="IPR037278">
    <property type="entry name" value="ARFGAP/RecO"/>
</dbReference>
<dbReference type="Proteomes" id="UP000193642">
    <property type="component" value="Unassembled WGS sequence"/>
</dbReference>
<dbReference type="PRINTS" id="PR00405">
    <property type="entry name" value="REVINTRACTNG"/>
</dbReference>
<feature type="domain" description="Arf-GAP" evidence="2">
    <location>
        <begin position="9"/>
        <end position="88"/>
    </location>
</feature>
<reference evidence="3 4" key="1">
    <citation type="submission" date="2016-07" db="EMBL/GenBank/DDBJ databases">
        <title>Pervasive Adenine N6-methylation of Active Genes in Fungi.</title>
        <authorList>
            <consortium name="DOE Joint Genome Institute"/>
            <person name="Mondo S.J."/>
            <person name="Dannebaum R.O."/>
            <person name="Kuo R.C."/>
            <person name="Labutti K."/>
            <person name="Haridas S."/>
            <person name="Kuo A."/>
            <person name="Salamov A."/>
            <person name="Ahrendt S.R."/>
            <person name="Lipzen A."/>
            <person name="Sullivan W."/>
            <person name="Andreopoulos W.B."/>
            <person name="Clum A."/>
            <person name="Lindquist E."/>
            <person name="Daum C."/>
            <person name="Ramamoorthy G.K."/>
            <person name="Gryganskyi A."/>
            <person name="Culley D."/>
            <person name="Magnuson J.K."/>
            <person name="James T.Y."/>
            <person name="O'Malley M.A."/>
            <person name="Stajich J.E."/>
            <person name="Spatafora J.W."/>
            <person name="Visel A."/>
            <person name="Grigoriev I.V."/>
        </authorList>
    </citation>
    <scope>NUCLEOTIDE SEQUENCE [LARGE SCALE GENOMIC DNA]</scope>
    <source>
        <strain evidence="3 4">JEL800</strain>
    </source>
</reference>
<dbReference type="AlphaFoldDB" id="A0A1Y2D5H5"/>
<keyword evidence="4" id="KW-1185">Reference proteome</keyword>
<keyword evidence="1" id="KW-0862">Zinc</keyword>
<dbReference type="SMART" id="SM00105">
    <property type="entry name" value="ArfGap"/>
    <property type="match status" value="1"/>
</dbReference>
<keyword evidence="1" id="KW-0863">Zinc-finger</keyword>
<dbReference type="PROSITE" id="PS50115">
    <property type="entry name" value="ARFGAP"/>
    <property type="match status" value="1"/>
</dbReference>
<dbReference type="STRING" id="329046.A0A1Y2D5H5"/>